<evidence type="ECO:0000259" key="6">
    <source>
        <dbReference type="SMART" id="SM00732"/>
    </source>
</evidence>
<reference evidence="7" key="1">
    <citation type="submission" date="2020-10" db="EMBL/GenBank/DDBJ databases">
        <authorList>
            <person name="Gilroy R."/>
        </authorList>
    </citation>
    <scope>NUCLEOTIDE SEQUENCE</scope>
    <source>
        <strain evidence="7">ChiGjej3B3-5194</strain>
    </source>
</reference>
<dbReference type="SMART" id="SM00732">
    <property type="entry name" value="YqgFc"/>
    <property type="match status" value="1"/>
</dbReference>
<evidence type="ECO:0000313" key="8">
    <source>
        <dbReference type="Proteomes" id="UP000886742"/>
    </source>
</evidence>
<dbReference type="PANTHER" id="PTHR33317">
    <property type="entry name" value="POLYNUCLEOTIDYL TRANSFERASE, RIBONUCLEASE H-LIKE SUPERFAMILY PROTEIN"/>
    <property type="match status" value="1"/>
</dbReference>
<dbReference type="InterPro" id="IPR037027">
    <property type="entry name" value="YqgF/RNaseH-like_dom_sf"/>
</dbReference>
<evidence type="ECO:0000256" key="2">
    <source>
        <dbReference type="ARBA" id="ARBA00022517"/>
    </source>
</evidence>
<evidence type="ECO:0000313" key="7">
    <source>
        <dbReference type="EMBL" id="HIS71215.1"/>
    </source>
</evidence>
<dbReference type="GO" id="GO:0000967">
    <property type="term" value="P:rRNA 5'-end processing"/>
    <property type="evidence" value="ECO:0007669"/>
    <property type="project" value="UniProtKB-UniRule"/>
</dbReference>
<dbReference type="CDD" id="cd16964">
    <property type="entry name" value="YqgF"/>
    <property type="match status" value="1"/>
</dbReference>
<dbReference type="InterPro" id="IPR006641">
    <property type="entry name" value="YqgF/RNaseH-like_dom"/>
</dbReference>
<dbReference type="PANTHER" id="PTHR33317:SF4">
    <property type="entry name" value="POLYNUCLEOTIDYL TRANSFERASE, RIBONUCLEASE H-LIKE SUPERFAMILY PROTEIN"/>
    <property type="match status" value="1"/>
</dbReference>
<dbReference type="GO" id="GO:0004518">
    <property type="term" value="F:nuclease activity"/>
    <property type="evidence" value="ECO:0007669"/>
    <property type="project" value="UniProtKB-KW"/>
</dbReference>
<feature type="domain" description="YqgF/RNase H-like" evidence="6">
    <location>
        <begin position="13"/>
        <end position="114"/>
    </location>
</feature>
<keyword evidence="2 5" id="KW-0690">Ribosome biogenesis</keyword>
<dbReference type="Gene3D" id="3.30.420.140">
    <property type="entry name" value="YqgF/RNase H-like domain"/>
    <property type="match status" value="1"/>
</dbReference>
<dbReference type="Pfam" id="PF03652">
    <property type="entry name" value="RuvX"/>
    <property type="match status" value="1"/>
</dbReference>
<dbReference type="GO" id="GO:0016788">
    <property type="term" value="F:hydrolase activity, acting on ester bonds"/>
    <property type="evidence" value="ECO:0007669"/>
    <property type="project" value="UniProtKB-UniRule"/>
</dbReference>
<dbReference type="GO" id="GO:0005737">
    <property type="term" value="C:cytoplasm"/>
    <property type="evidence" value="ECO:0007669"/>
    <property type="project" value="UniProtKB-SubCell"/>
</dbReference>
<accession>A0A9D1JX63</accession>
<gene>
    <name evidence="7" type="primary">ruvX</name>
    <name evidence="7" type="ORF">IAD02_04505</name>
</gene>
<dbReference type="AlphaFoldDB" id="A0A9D1JX63"/>
<reference evidence="7" key="2">
    <citation type="journal article" date="2021" name="PeerJ">
        <title>Extensive microbial diversity within the chicken gut microbiome revealed by metagenomics and culture.</title>
        <authorList>
            <person name="Gilroy R."/>
            <person name="Ravi A."/>
            <person name="Getino M."/>
            <person name="Pursley I."/>
            <person name="Horton D.L."/>
            <person name="Alikhan N.F."/>
            <person name="Baker D."/>
            <person name="Gharbi K."/>
            <person name="Hall N."/>
            <person name="Watson M."/>
            <person name="Adriaenssens E.M."/>
            <person name="Foster-Nyarko E."/>
            <person name="Jarju S."/>
            <person name="Secka A."/>
            <person name="Antonio M."/>
            <person name="Oren A."/>
            <person name="Chaudhuri R.R."/>
            <person name="La Ragione R."/>
            <person name="Hildebrand F."/>
            <person name="Pallen M.J."/>
        </authorList>
    </citation>
    <scope>NUCLEOTIDE SEQUENCE</scope>
    <source>
        <strain evidence="7">ChiGjej3B3-5194</strain>
    </source>
</reference>
<dbReference type="InterPro" id="IPR012337">
    <property type="entry name" value="RNaseH-like_sf"/>
</dbReference>
<keyword evidence="1 5" id="KW-0963">Cytoplasm</keyword>
<dbReference type="NCBIfam" id="TIGR00250">
    <property type="entry name" value="RNAse_H_YqgF"/>
    <property type="match status" value="1"/>
</dbReference>
<evidence type="ECO:0000256" key="3">
    <source>
        <dbReference type="ARBA" id="ARBA00022722"/>
    </source>
</evidence>
<name>A0A9D1JX63_9PROT</name>
<organism evidence="7 8">
    <name type="scientific">Candidatus Enterousia intestinigallinarum</name>
    <dbReference type="NCBI Taxonomy" id="2840790"/>
    <lineage>
        <taxon>Bacteria</taxon>
        <taxon>Pseudomonadati</taxon>
        <taxon>Pseudomonadota</taxon>
        <taxon>Alphaproteobacteria</taxon>
        <taxon>Candidatus Enterousia</taxon>
    </lineage>
</organism>
<dbReference type="EC" id="3.1.-.-" evidence="5"/>
<dbReference type="EMBL" id="DVJI01000013">
    <property type="protein sequence ID" value="HIS71215.1"/>
    <property type="molecule type" value="Genomic_DNA"/>
</dbReference>
<dbReference type="HAMAP" id="MF_00651">
    <property type="entry name" value="Nuclease_YqgF"/>
    <property type="match status" value="1"/>
</dbReference>
<dbReference type="Proteomes" id="UP000886742">
    <property type="component" value="Unassembled WGS sequence"/>
</dbReference>
<evidence type="ECO:0000256" key="4">
    <source>
        <dbReference type="ARBA" id="ARBA00022801"/>
    </source>
</evidence>
<sequence length="150" mass="16437">MILPNFNDFPRTGRIIGIDWGARRTGVAISDETREFVFVRPPIMVVRGGASVARQIADFAVTEKAVGIVIGLPRYMDGSESDTTNAVRACAVEIATYTDLPIVFIDENLTSRAAQDEMGRVRVADIKRDLDSAAARVILENAIAMINRLK</sequence>
<protein>
    <recommendedName>
        <fullName evidence="5">Putative pre-16S rRNA nuclease</fullName>
        <ecNumber evidence="5">3.1.-.-</ecNumber>
    </recommendedName>
</protein>
<dbReference type="InterPro" id="IPR005227">
    <property type="entry name" value="YqgF"/>
</dbReference>
<proteinExistence type="inferred from homology"/>
<comment type="caution">
    <text evidence="7">The sequence shown here is derived from an EMBL/GenBank/DDBJ whole genome shotgun (WGS) entry which is preliminary data.</text>
</comment>
<comment type="function">
    <text evidence="5">Could be a nuclease involved in processing of the 5'-end of pre-16S rRNA.</text>
</comment>
<comment type="subcellular location">
    <subcellularLocation>
        <location evidence="5">Cytoplasm</location>
    </subcellularLocation>
</comment>
<comment type="similarity">
    <text evidence="5">Belongs to the YqgF HJR family.</text>
</comment>
<keyword evidence="3 5" id="KW-0540">Nuclease</keyword>
<dbReference type="SUPFAM" id="SSF53098">
    <property type="entry name" value="Ribonuclease H-like"/>
    <property type="match status" value="1"/>
</dbReference>
<keyword evidence="4 5" id="KW-0378">Hydrolase</keyword>
<evidence type="ECO:0000256" key="5">
    <source>
        <dbReference type="HAMAP-Rule" id="MF_00651"/>
    </source>
</evidence>
<evidence type="ECO:0000256" key="1">
    <source>
        <dbReference type="ARBA" id="ARBA00022490"/>
    </source>
</evidence>